<evidence type="ECO:0000256" key="12">
    <source>
        <dbReference type="ARBA" id="ARBA00049515"/>
    </source>
</evidence>
<evidence type="ECO:0000256" key="9">
    <source>
        <dbReference type="ARBA" id="ARBA00022884"/>
    </source>
</evidence>
<evidence type="ECO:0000256" key="4">
    <source>
        <dbReference type="ARBA" id="ARBA00022598"/>
    </source>
</evidence>
<evidence type="ECO:0000256" key="13">
    <source>
        <dbReference type="HAMAP-Rule" id="MF_00184"/>
    </source>
</evidence>
<dbReference type="InterPro" id="IPR047246">
    <property type="entry name" value="ThrRS_anticodon"/>
</dbReference>
<dbReference type="AlphaFoldDB" id="B0BWM9"/>
<keyword evidence="8 13" id="KW-0067">ATP-binding</keyword>
<dbReference type="GO" id="GO:0005524">
    <property type="term" value="F:ATP binding"/>
    <property type="evidence" value="ECO:0007669"/>
    <property type="project" value="UniProtKB-UniRule"/>
</dbReference>
<keyword evidence="10 13" id="KW-0648">Protein biosynthesis</keyword>
<evidence type="ECO:0000313" key="16">
    <source>
        <dbReference type="EMBL" id="ABY72255.1"/>
    </source>
</evidence>
<evidence type="ECO:0000256" key="3">
    <source>
        <dbReference type="ARBA" id="ARBA00022555"/>
    </source>
</evidence>
<dbReference type="PROSITE" id="PS51880">
    <property type="entry name" value="TGS"/>
    <property type="match status" value="1"/>
</dbReference>
<dbReference type="Gene3D" id="3.30.930.10">
    <property type="entry name" value="Bira Bifunctional Protein, Domain 2"/>
    <property type="match status" value="1"/>
</dbReference>
<evidence type="ECO:0000256" key="1">
    <source>
        <dbReference type="ARBA" id="ARBA00008226"/>
    </source>
</evidence>
<dbReference type="FunFam" id="3.40.50.800:FF:000001">
    <property type="entry name" value="Threonine--tRNA ligase"/>
    <property type="match status" value="1"/>
</dbReference>
<dbReference type="InterPro" id="IPR036621">
    <property type="entry name" value="Anticodon-bd_dom_sf"/>
</dbReference>
<organism evidence="16 17">
    <name type="scientific">Rickettsia rickettsii (strain Iowa)</name>
    <dbReference type="NCBI Taxonomy" id="452659"/>
    <lineage>
        <taxon>Bacteria</taxon>
        <taxon>Pseudomonadati</taxon>
        <taxon>Pseudomonadota</taxon>
        <taxon>Alphaproteobacteria</taxon>
        <taxon>Rickettsiales</taxon>
        <taxon>Rickettsiaceae</taxon>
        <taxon>Rickettsieae</taxon>
        <taxon>Rickettsia</taxon>
        <taxon>spotted fever group</taxon>
    </lineage>
</organism>
<dbReference type="GO" id="GO:0004829">
    <property type="term" value="F:threonine-tRNA ligase activity"/>
    <property type="evidence" value="ECO:0007669"/>
    <property type="project" value="UniProtKB-UniRule"/>
</dbReference>
<dbReference type="PANTHER" id="PTHR11451:SF44">
    <property type="entry name" value="THREONINE--TRNA LIGASE, CHLOROPLASTIC_MITOCHONDRIAL 2"/>
    <property type="match status" value="1"/>
</dbReference>
<keyword evidence="2 13" id="KW-0963">Cytoplasm</keyword>
<evidence type="ECO:0000256" key="11">
    <source>
        <dbReference type="ARBA" id="ARBA00023146"/>
    </source>
</evidence>
<dbReference type="CDD" id="cd00771">
    <property type="entry name" value="ThrRS_core"/>
    <property type="match status" value="1"/>
</dbReference>
<keyword evidence="4 13" id="KW-0436">Ligase</keyword>
<dbReference type="PANTHER" id="PTHR11451">
    <property type="entry name" value="THREONINE-TRNA LIGASE"/>
    <property type="match status" value="1"/>
</dbReference>
<dbReference type="SUPFAM" id="SSF55681">
    <property type="entry name" value="Class II aaRS and biotin synthetases"/>
    <property type="match status" value="1"/>
</dbReference>
<dbReference type="CDD" id="cd01667">
    <property type="entry name" value="TGS_ThrRS"/>
    <property type="match status" value="1"/>
</dbReference>
<evidence type="ECO:0000259" key="15">
    <source>
        <dbReference type="PROSITE" id="PS51880"/>
    </source>
</evidence>
<feature type="binding site" evidence="13">
    <location>
        <position position="519"/>
    </location>
    <ligand>
        <name>Zn(2+)</name>
        <dbReference type="ChEBI" id="CHEBI:29105"/>
        <note>catalytic</note>
    </ligand>
</feature>
<dbReference type="InterPro" id="IPR033728">
    <property type="entry name" value="ThrRS_core"/>
</dbReference>
<dbReference type="Pfam" id="PF03129">
    <property type="entry name" value="HGTP_anticodon"/>
    <property type="match status" value="1"/>
</dbReference>
<evidence type="ECO:0000256" key="10">
    <source>
        <dbReference type="ARBA" id="ARBA00022917"/>
    </source>
</evidence>
<evidence type="ECO:0000256" key="6">
    <source>
        <dbReference type="ARBA" id="ARBA00022741"/>
    </source>
</evidence>
<dbReference type="InterPro" id="IPR004095">
    <property type="entry name" value="TGS"/>
</dbReference>
<dbReference type="InterPro" id="IPR004154">
    <property type="entry name" value="Anticodon-bd"/>
</dbReference>
<dbReference type="HOGENOM" id="CLU_008554_0_1_5"/>
<evidence type="ECO:0000256" key="2">
    <source>
        <dbReference type="ARBA" id="ARBA00022490"/>
    </source>
</evidence>
<dbReference type="Gene3D" id="3.30.54.20">
    <property type="match status" value="1"/>
</dbReference>
<dbReference type="CDD" id="cd00860">
    <property type="entry name" value="ThrRS_anticodon"/>
    <property type="match status" value="1"/>
</dbReference>
<dbReference type="GO" id="GO:0005737">
    <property type="term" value="C:cytoplasm"/>
    <property type="evidence" value="ECO:0007669"/>
    <property type="project" value="UniProtKB-SubCell"/>
</dbReference>
<dbReference type="FunFam" id="3.10.20.30:FF:000005">
    <property type="entry name" value="Threonine--tRNA ligase"/>
    <property type="match status" value="1"/>
</dbReference>
<dbReference type="FunFam" id="3.30.980.10:FF:000005">
    <property type="entry name" value="Threonyl-tRNA synthetase, mitochondrial"/>
    <property type="match status" value="1"/>
</dbReference>
<dbReference type="PROSITE" id="PS50862">
    <property type="entry name" value="AA_TRNA_LIGASE_II"/>
    <property type="match status" value="1"/>
</dbReference>
<dbReference type="FunFam" id="3.30.930.10:FF:000002">
    <property type="entry name" value="Threonine--tRNA ligase"/>
    <property type="match status" value="1"/>
</dbReference>
<evidence type="ECO:0000256" key="5">
    <source>
        <dbReference type="ARBA" id="ARBA00022723"/>
    </source>
</evidence>
<dbReference type="GO" id="GO:0046872">
    <property type="term" value="F:metal ion binding"/>
    <property type="evidence" value="ECO:0007669"/>
    <property type="project" value="UniProtKB-KW"/>
</dbReference>
<reference evidence="16 17" key="2">
    <citation type="journal article" date="2015" name="Infect. Immun.">
        <title>Comparative genome sequencing of Rickettsia rickettsii strains that differ in virulence.</title>
        <authorList>
            <person name="Clark T.R."/>
            <person name="Noriea N.F."/>
            <person name="Bublitz D.C."/>
            <person name="Ellison D.W."/>
            <person name="Martens C."/>
            <person name="Lutter E.I."/>
            <person name="Hackstadt T."/>
        </authorList>
    </citation>
    <scope>NUCLEOTIDE SEQUENCE [LARGE SCALE GENOMIC DNA]</scope>
    <source>
        <strain evidence="16 17">Iowa</strain>
    </source>
</reference>
<dbReference type="SUPFAM" id="SSF55186">
    <property type="entry name" value="ThrRS/AlaRS common domain"/>
    <property type="match status" value="1"/>
</dbReference>
<dbReference type="Proteomes" id="UP000000796">
    <property type="component" value="Chromosome"/>
</dbReference>
<dbReference type="InterPro" id="IPR012676">
    <property type="entry name" value="TGS-like"/>
</dbReference>
<feature type="binding site" evidence="13">
    <location>
        <position position="393"/>
    </location>
    <ligand>
        <name>Zn(2+)</name>
        <dbReference type="ChEBI" id="CHEBI:29105"/>
        <note>catalytic</note>
    </ligand>
</feature>
<evidence type="ECO:0000259" key="14">
    <source>
        <dbReference type="PROSITE" id="PS50862"/>
    </source>
</evidence>
<comment type="similarity">
    <text evidence="1 13">Belongs to the class-II aminoacyl-tRNA synthetase family.</text>
</comment>
<dbReference type="Pfam" id="PF00587">
    <property type="entry name" value="tRNA-synt_2b"/>
    <property type="match status" value="1"/>
</dbReference>
<dbReference type="GO" id="GO:0006435">
    <property type="term" value="P:threonyl-tRNA aminoacylation"/>
    <property type="evidence" value="ECO:0007669"/>
    <property type="project" value="UniProtKB-UniRule"/>
</dbReference>
<keyword evidence="6 13" id="KW-0547">Nucleotide-binding</keyword>
<dbReference type="InterPro" id="IPR002320">
    <property type="entry name" value="Thr-tRNA-ligase_IIa"/>
</dbReference>
<dbReference type="InterPro" id="IPR018163">
    <property type="entry name" value="Thr/Ala-tRNA-synth_IIc_edit"/>
</dbReference>
<keyword evidence="3 13" id="KW-0820">tRNA-binding</keyword>
<dbReference type="Pfam" id="PF07973">
    <property type="entry name" value="tRNA_SAD"/>
    <property type="match status" value="1"/>
</dbReference>
<keyword evidence="7 13" id="KW-0862">Zinc</keyword>
<dbReference type="InterPro" id="IPR002314">
    <property type="entry name" value="aa-tRNA-synt_IIb"/>
</dbReference>
<dbReference type="HAMAP" id="MF_00184">
    <property type="entry name" value="Thr_tRNA_synth"/>
    <property type="match status" value="1"/>
</dbReference>
<keyword evidence="5 13" id="KW-0479">Metal-binding</keyword>
<comment type="subcellular location">
    <subcellularLocation>
        <location evidence="13">Cytoplasm</location>
    </subcellularLocation>
</comment>
<keyword evidence="9 13" id="KW-0694">RNA-binding</keyword>
<evidence type="ECO:0000256" key="7">
    <source>
        <dbReference type="ARBA" id="ARBA00022833"/>
    </source>
</evidence>
<keyword evidence="11 13" id="KW-0030">Aminoacyl-tRNA synthetase</keyword>
<dbReference type="GO" id="GO:0000049">
    <property type="term" value="F:tRNA binding"/>
    <property type="evidence" value="ECO:0007669"/>
    <property type="project" value="UniProtKB-KW"/>
</dbReference>
<dbReference type="InterPro" id="IPR012675">
    <property type="entry name" value="Beta-grasp_dom_sf"/>
</dbReference>
<dbReference type="EC" id="6.1.1.3" evidence="13"/>
<accession>B0BWM9</accession>
<dbReference type="Pfam" id="PF02824">
    <property type="entry name" value="TGS"/>
    <property type="match status" value="1"/>
</dbReference>
<comment type="cofactor">
    <cofactor evidence="13">
        <name>Zn(2+)</name>
        <dbReference type="ChEBI" id="CHEBI:29105"/>
    </cofactor>
    <text evidence="13">Binds 1 zinc ion per subunit.</text>
</comment>
<dbReference type="InterPro" id="IPR006195">
    <property type="entry name" value="aa-tRNA-synth_II"/>
</dbReference>
<feature type="domain" description="Aminoacyl-transfer RNA synthetases class-II family profile" evidence="14">
    <location>
        <begin position="251"/>
        <end position="542"/>
    </location>
</feature>
<dbReference type="InterPro" id="IPR012947">
    <property type="entry name" value="tRNA_SAD"/>
</dbReference>
<dbReference type="eggNOG" id="COG0441">
    <property type="taxonomic scope" value="Bacteria"/>
</dbReference>
<reference evidence="16 17" key="1">
    <citation type="journal article" date="2008" name="Infect. Immun.">
        <title>Genomic comparison of virulent Rickettsia rickettsii Sheila Smith and avirulent Rickettsia rickettsii Iowa.</title>
        <authorList>
            <person name="Ellison D.W."/>
            <person name="Clark T.R."/>
            <person name="Sturdevant D.E."/>
            <person name="Virtaneva K."/>
            <person name="Porcella S.F."/>
            <person name="Hackstadt T."/>
        </authorList>
    </citation>
    <scope>NUCLEOTIDE SEQUENCE [LARGE SCALE GENOMIC DNA]</scope>
    <source>
        <strain evidence="16 17">Iowa</strain>
    </source>
</reference>
<comment type="catalytic activity">
    <reaction evidence="12 13">
        <text>tRNA(Thr) + L-threonine + ATP = L-threonyl-tRNA(Thr) + AMP + diphosphate + H(+)</text>
        <dbReference type="Rhea" id="RHEA:24624"/>
        <dbReference type="Rhea" id="RHEA-COMP:9670"/>
        <dbReference type="Rhea" id="RHEA-COMP:9704"/>
        <dbReference type="ChEBI" id="CHEBI:15378"/>
        <dbReference type="ChEBI" id="CHEBI:30616"/>
        <dbReference type="ChEBI" id="CHEBI:33019"/>
        <dbReference type="ChEBI" id="CHEBI:57926"/>
        <dbReference type="ChEBI" id="CHEBI:78442"/>
        <dbReference type="ChEBI" id="CHEBI:78534"/>
        <dbReference type="ChEBI" id="CHEBI:456215"/>
        <dbReference type="EC" id="6.1.1.3"/>
    </reaction>
</comment>
<name>B0BWM9_RICRO</name>
<evidence type="ECO:0000313" key="17">
    <source>
        <dbReference type="Proteomes" id="UP000000796"/>
    </source>
</evidence>
<gene>
    <name evidence="13" type="primary">thrS</name>
    <name evidence="16" type="ordered locus">RrIowa_0357</name>
</gene>
<dbReference type="NCBIfam" id="TIGR00418">
    <property type="entry name" value="thrS"/>
    <property type="match status" value="1"/>
</dbReference>
<dbReference type="SUPFAM" id="SSF81271">
    <property type="entry name" value="TGS-like"/>
    <property type="match status" value="1"/>
</dbReference>
<proteinExistence type="inferred from homology"/>
<dbReference type="EMBL" id="CP000766">
    <property type="protein sequence ID" value="ABY72255.1"/>
    <property type="molecule type" value="Genomic_DNA"/>
</dbReference>
<dbReference type="PRINTS" id="PR01047">
    <property type="entry name" value="TRNASYNTHTHR"/>
</dbReference>
<dbReference type="SUPFAM" id="SSF52954">
    <property type="entry name" value="Class II aaRS ABD-related"/>
    <property type="match status" value="1"/>
</dbReference>
<sequence length="644" mass="73566">MKKKISYKRMINISFPDGSIKQFAKNITAYEVANAISMSLAKAAMVAEINGELQDLSIVIDNDCKFRILTAKDPECLEIIRHDAAHLTAEAVKELFPETQVTIGPAIENGYYYDFARDKPFTNDDLAVIEAKMQELSQKNEQVTRELWDRDKAVEFFKSIGEHYKAEIIASIPAGEPITLYRQGNFIDLCRGPHSPSTGVVKHFKLMKVAGAYWRGDSRNEMLQRIYGTAWATKEQLDSYLLMLEEAEKRDHRKLGRELDLFHFQEEAQGMVFWHDKGWSIYNTIEQYIRKKIRKNGYTEVKTPVLVDKSLWEASGHWEKFRDDMFALETDDKTLALKPMNCPCHVQIFKQGIKSYRDLPLRMSEFGLCHRNEASGALHGLMRVRSLVQDDAHIFCAAEQITDETVSFCKLLTEVYKDFGFTDIKVKFSDRPEIRAGSNEVWDKAENALKEAVEQAGFTYTLNPGEGAFYGPKLEFVLTDAIGRQWQCGTLQMDFVLPERLDASYVAASGEKKRPVMLHRAILGSLERFIGILIEEYAGRFPLWLAPVQVAIATITSDLNDYALEVQKALIDNGVRTDFNISPDKINYKIREFSNQKIPMIAVIGKQEQENKQVAIRRLGTTDQEVLSVEQLIAVVKEENEKYL</sequence>
<dbReference type="FunFam" id="3.30.54.20:FF:000002">
    <property type="entry name" value="Threonine--tRNA ligase"/>
    <property type="match status" value="1"/>
</dbReference>
<dbReference type="KEGG" id="rrj:RrIowa_0357"/>
<dbReference type="Gene3D" id="3.30.980.10">
    <property type="entry name" value="Threonyl-trna Synthetase, Chain A, domain 2"/>
    <property type="match status" value="1"/>
</dbReference>
<protein>
    <recommendedName>
        <fullName evidence="13">Threonine--tRNA ligase</fullName>
        <ecNumber evidence="13">6.1.1.3</ecNumber>
    </recommendedName>
    <alternativeName>
        <fullName evidence="13">Threonyl-tRNA synthetase</fullName>
        <shortName evidence="13">ThrRS</shortName>
    </alternativeName>
</protein>
<keyword evidence="17" id="KW-1185">Reference proteome</keyword>
<feature type="region of interest" description="Catalytic" evidence="13">
    <location>
        <begin position="251"/>
        <end position="542"/>
    </location>
</feature>
<dbReference type="SMART" id="SM00863">
    <property type="entry name" value="tRNA_SAD"/>
    <property type="match status" value="1"/>
</dbReference>
<dbReference type="InterPro" id="IPR045864">
    <property type="entry name" value="aa-tRNA-synth_II/BPL/LPL"/>
</dbReference>
<dbReference type="Gene3D" id="3.10.20.30">
    <property type="match status" value="1"/>
</dbReference>
<feature type="domain" description="TGS" evidence="15">
    <location>
        <begin position="9"/>
        <end position="70"/>
    </location>
</feature>
<comment type="subunit">
    <text evidence="13">Homodimer.</text>
</comment>
<dbReference type="Gene3D" id="3.40.50.800">
    <property type="entry name" value="Anticodon-binding domain"/>
    <property type="match status" value="1"/>
</dbReference>
<feature type="binding site" evidence="13">
    <location>
        <position position="342"/>
    </location>
    <ligand>
        <name>Zn(2+)</name>
        <dbReference type="ChEBI" id="CHEBI:29105"/>
        <note>catalytic</note>
    </ligand>
</feature>
<evidence type="ECO:0000256" key="8">
    <source>
        <dbReference type="ARBA" id="ARBA00022840"/>
    </source>
</evidence>